<dbReference type="RefSeq" id="WP_168038676.1">
    <property type="nucleotide sequence ID" value="NZ_JAATJH010000005.1"/>
</dbReference>
<evidence type="ECO:0000313" key="2">
    <source>
        <dbReference type="Proteomes" id="UP000770785"/>
    </source>
</evidence>
<evidence type="ECO:0000313" key="1">
    <source>
        <dbReference type="EMBL" id="NJC27510.1"/>
    </source>
</evidence>
<name>A0ABX0XE08_9BACT</name>
<organism evidence="1 2">
    <name type="scientific">Neolewinella antarctica</name>
    <dbReference type="NCBI Taxonomy" id="442734"/>
    <lineage>
        <taxon>Bacteria</taxon>
        <taxon>Pseudomonadati</taxon>
        <taxon>Bacteroidota</taxon>
        <taxon>Saprospiria</taxon>
        <taxon>Saprospirales</taxon>
        <taxon>Lewinellaceae</taxon>
        <taxon>Neolewinella</taxon>
    </lineage>
</organism>
<sequence length="45" mass="5142">MHWRNAEELEQIIDVIGSPTIDRVGREVSAATRLVIQYARPSVTY</sequence>
<proteinExistence type="predicted"/>
<gene>
    <name evidence="1" type="ORF">GGR27_003027</name>
</gene>
<comment type="caution">
    <text evidence="1">The sequence shown here is derived from an EMBL/GenBank/DDBJ whole genome shotgun (WGS) entry which is preliminary data.</text>
</comment>
<reference evidence="1 2" key="1">
    <citation type="submission" date="2020-03" db="EMBL/GenBank/DDBJ databases">
        <title>Genomic Encyclopedia of Type Strains, Phase IV (KMG-IV): sequencing the most valuable type-strain genomes for metagenomic binning, comparative biology and taxonomic classification.</title>
        <authorList>
            <person name="Goeker M."/>
        </authorList>
    </citation>
    <scope>NUCLEOTIDE SEQUENCE [LARGE SCALE GENOMIC DNA]</scope>
    <source>
        <strain evidence="1 2">DSM 105096</strain>
    </source>
</reference>
<protein>
    <submittedName>
        <fullName evidence="1">Uncharacterized protein</fullName>
    </submittedName>
</protein>
<accession>A0ABX0XE08</accession>
<dbReference type="EMBL" id="JAATJH010000005">
    <property type="protein sequence ID" value="NJC27510.1"/>
    <property type="molecule type" value="Genomic_DNA"/>
</dbReference>
<keyword evidence="2" id="KW-1185">Reference proteome</keyword>
<dbReference type="Proteomes" id="UP000770785">
    <property type="component" value="Unassembled WGS sequence"/>
</dbReference>